<protein>
    <submittedName>
        <fullName evidence="1">DUF438 domain-containing protein</fullName>
    </submittedName>
</protein>
<evidence type="ECO:0000313" key="1">
    <source>
        <dbReference type="EMBL" id="RVU71032.1"/>
    </source>
</evidence>
<dbReference type="Pfam" id="PF13596">
    <property type="entry name" value="PAS_10"/>
    <property type="match status" value="1"/>
</dbReference>
<dbReference type="Gene3D" id="1.20.120.520">
    <property type="entry name" value="nmb1532 protein domain like"/>
    <property type="match status" value="1"/>
</dbReference>
<gene>
    <name evidence="1" type="ORF">EJK17_04050</name>
</gene>
<dbReference type="PANTHER" id="PTHR39966">
    <property type="entry name" value="BLL2471 PROTEIN-RELATED"/>
    <property type="match status" value="1"/>
</dbReference>
<organism evidence="1 2">
    <name type="scientific">Lactobacillus xujianguonis</name>
    <dbReference type="NCBI Taxonomy" id="2495899"/>
    <lineage>
        <taxon>Bacteria</taxon>
        <taxon>Bacillati</taxon>
        <taxon>Bacillota</taxon>
        <taxon>Bacilli</taxon>
        <taxon>Lactobacillales</taxon>
        <taxon>Lactobacillaceae</taxon>
        <taxon>Lactobacillus</taxon>
    </lineage>
</organism>
<comment type="caution">
    <text evidence="1">The sequence shown here is derived from an EMBL/GenBank/DDBJ whole genome shotgun (WGS) entry which is preliminary data.</text>
</comment>
<proteinExistence type="predicted"/>
<reference evidence="1 2" key="1">
    <citation type="submission" date="2018-12" db="EMBL/GenBank/DDBJ databases">
        <authorList>
            <person name="Meng J."/>
        </authorList>
    </citation>
    <scope>NUCLEOTIDE SEQUENCE [LARGE SCALE GENOMIC DNA]</scope>
    <source>
        <strain evidence="1 2">HT111-2</strain>
    </source>
</reference>
<dbReference type="AlphaFoldDB" id="A0A437SVW0"/>
<dbReference type="Proteomes" id="UP000288291">
    <property type="component" value="Unassembled WGS sequence"/>
</dbReference>
<dbReference type="EMBL" id="RXIA01000009">
    <property type="protein sequence ID" value="RVU71032.1"/>
    <property type="molecule type" value="Genomic_DNA"/>
</dbReference>
<keyword evidence="2" id="KW-1185">Reference proteome</keyword>
<dbReference type="GO" id="GO:0005886">
    <property type="term" value="C:plasma membrane"/>
    <property type="evidence" value="ECO:0007669"/>
    <property type="project" value="TreeGrafter"/>
</dbReference>
<name>A0A437SVW0_9LACO</name>
<dbReference type="PANTHER" id="PTHR39966:SF3">
    <property type="entry name" value="DUF438 DOMAIN-CONTAINING PROTEIN"/>
    <property type="match status" value="1"/>
</dbReference>
<evidence type="ECO:0000313" key="2">
    <source>
        <dbReference type="Proteomes" id="UP000288291"/>
    </source>
</evidence>
<dbReference type="Gene3D" id="3.30.450.20">
    <property type="entry name" value="PAS domain"/>
    <property type="match status" value="1"/>
</dbReference>
<sequence length="365" mass="42775">MLPDLKKWQQDGKNAVLLACLQRDLKKLKNIKYHYLRKENSLYNFLVKYGLVSDDTSSFLWGIEDEIRTMVKNTAALLEKDPLPDKYVIEAKVEKVASAVMEMIFKENTIFLPILSIILTPDDWYMVKQDELEVGYCLIKQPPSWHPSDEERDEFKWEQNNGGQLNSETRSAYRKFLKRYRQPENRVYADTPVEPLRGDESYPVGNEDNSPDLVLKNVGDMTLKLEIGSLSLKEIPAIFNVLPIDLTFVNKYDRVKWFSNSDRTFPRTRSVIGRPVIRCHPPRSIDKVMEILQDFHQGLADSEDFWVDVHGRTIYLCFYAVRDKDDNYLGCLEVVQDITRFKDITGQKTLENKDQFEKRYHDQKK</sequence>
<accession>A0A437SVW0</accession>